<evidence type="ECO:0000313" key="2">
    <source>
        <dbReference type="WBParaSite" id="SSTP_0000040300.1"/>
    </source>
</evidence>
<feature type="compositionally biased region" description="Pro residues" evidence="1">
    <location>
        <begin position="14"/>
        <end position="26"/>
    </location>
</feature>
<evidence type="ECO:0000256" key="1">
    <source>
        <dbReference type="SAM" id="MobiDB-lite"/>
    </source>
</evidence>
<organism evidence="2">
    <name type="scientific">Strongyloides stercoralis</name>
    <name type="common">Threadworm</name>
    <dbReference type="NCBI Taxonomy" id="6248"/>
    <lineage>
        <taxon>Eukaryota</taxon>
        <taxon>Metazoa</taxon>
        <taxon>Ecdysozoa</taxon>
        <taxon>Nematoda</taxon>
        <taxon>Chromadorea</taxon>
        <taxon>Rhabditida</taxon>
        <taxon>Tylenchina</taxon>
        <taxon>Panagrolaimomorpha</taxon>
        <taxon>Strongyloidoidea</taxon>
        <taxon>Strongyloididae</taxon>
        <taxon>Strongyloides</taxon>
    </lineage>
</organism>
<name>A0A0K0DT42_STRER</name>
<proteinExistence type="predicted"/>
<dbReference type="WBParaSite" id="SSTP_0000040300.1">
    <property type="protein sequence ID" value="SSTP_0000040300.1"/>
    <property type="gene ID" value="SSTP_0000040300"/>
</dbReference>
<dbReference type="AlphaFoldDB" id="A0A0K0DT42"/>
<feature type="region of interest" description="Disordered" evidence="1">
    <location>
        <begin position="1"/>
        <end position="90"/>
    </location>
</feature>
<reference evidence="2" key="1">
    <citation type="submission" date="2015-08" db="UniProtKB">
        <authorList>
            <consortium name="WormBaseParasite"/>
        </authorList>
    </citation>
    <scope>IDENTIFICATION</scope>
</reference>
<accession>A0A0K0DT42</accession>
<sequence length="90" mass="9386">MAENYECIDDPNSGLPPPPPPPPSPGPALVIEPPAPQGTDMKIPPPRLNEKAAQGKSSEVIPPAPRLVGNPLSDSEQLKKKANKGCCTIS</sequence>
<protein>
    <submittedName>
        <fullName evidence="2">Uncharacterized protein</fullName>
    </submittedName>
</protein>